<keyword evidence="2 4" id="KW-0863">Zinc-finger</keyword>
<proteinExistence type="predicted"/>
<evidence type="ECO:0000256" key="1">
    <source>
        <dbReference type="ARBA" id="ARBA00022723"/>
    </source>
</evidence>
<dbReference type="GO" id="GO:0008270">
    <property type="term" value="F:zinc ion binding"/>
    <property type="evidence" value="ECO:0007669"/>
    <property type="project" value="UniProtKB-KW"/>
</dbReference>
<dbReference type="SUPFAM" id="SSF144232">
    <property type="entry name" value="HIT/MYND zinc finger-like"/>
    <property type="match status" value="1"/>
</dbReference>
<evidence type="ECO:0000313" key="7">
    <source>
        <dbReference type="Proteomes" id="UP000053927"/>
    </source>
</evidence>
<dbReference type="OrthoDB" id="432970at2759"/>
<keyword evidence="3" id="KW-0862">Zinc</keyword>
<dbReference type="eggNOG" id="ENOG502RC6E">
    <property type="taxonomic scope" value="Eukaryota"/>
</dbReference>
<evidence type="ECO:0000256" key="2">
    <source>
        <dbReference type="ARBA" id="ARBA00022771"/>
    </source>
</evidence>
<dbReference type="PROSITE" id="PS50865">
    <property type="entry name" value="ZF_MYND_2"/>
    <property type="match status" value="1"/>
</dbReference>
<dbReference type="Pfam" id="PF01753">
    <property type="entry name" value="zf-MYND"/>
    <property type="match status" value="1"/>
</dbReference>
<accession>R7RVZ8</accession>
<reference evidence="7" key="1">
    <citation type="journal article" date="2012" name="Science">
        <title>The Paleozoic origin of enzymatic lignin decomposition reconstructed from 31 fungal genomes.</title>
        <authorList>
            <person name="Floudas D."/>
            <person name="Binder M."/>
            <person name="Riley R."/>
            <person name="Barry K."/>
            <person name="Blanchette R.A."/>
            <person name="Henrissat B."/>
            <person name="Martinez A.T."/>
            <person name="Otillar R."/>
            <person name="Spatafora J.W."/>
            <person name="Yadav J.S."/>
            <person name="Aerts A."/>
            <person name="Benoit I."/>
            <person name="Boyd A."/>
            <person name="Carlson A."/>
            <person name="Copeland A."/>
            <person name="Coutinho P.M."/>
            <person name="de Vries R.P."/>
            <person name="Ferreira P."/>
            <person name="Findley K."/>
            <person name="Foster B."/>
            <person name="Gaskell J."/>
            <person name="Glotzer D."/>
            <person name="Gorecki P."/>
            <person name="Heitman J."/>
            <person name="Hesse C."/>
            <person name="Hori C."/>
            <person name="Igarashi K."/>
            <person name="Jurgens J.A."/>
            <person name="Kallen N."/>
            <person name="Kersten P."/>
            <person name="Kohler A."/>
            <person name="Kuees U."/>
            <person name="Kumar T.K.A."/>
            <person name="Kuo A."/>
            <person name="LaButti K."/>
            <person name="Larrondo L.F."/>
            <person name="Lindquist E."/>
            <person name="Ling A."/>
            <person name="Lombard V."/>
            <person name="Lucas S."/>
            <person name="Lundell T."/>
            <person name="Martin R."/>
            <person name="McLaughlin D.J."/>
            <person name="Morgenstern I."/>
            <person name="Morin E."/>
            <person name="Murat C."/>
            <person name="Nagy L.G."/>
            <person name="Nolan M."/>
            <person name="Ohm R.A."/>
            <person name="Patyshakuliyeva A."/>
            <person name="Rokas A."/>
            <person name="Ruiz-Duenas F.J."/>
            <person name="Sabat G."/>
            <person name="Salamov A."/>
            <person name="Samejima M."/>
            <person name="Schmutz J."/>
            <person name="Slot J.C."/>
            <person name="St John F."/>
            <person name="Stenlid J."/>
            <person name="Sun H."/>
            <person name="Sun S."/>
            <person name="Syed K."/>
            <person name="Tsang A."/>
            <person name="Wiebenga A."/>
            <person name="Young D."/>
            <person name="Pisabarro A."/>
            <person name="Eastwood D.C."/>
            <person name="Martin F."/>
            <person name="Cullen D."/>
            <person name="Grigoriev I.V."/>
            <person name="Hibbett D.S."/>
        </authorList>
    </citation>
    <scope>NUCLEOTIDE SEQUENCE [LARGE SCALE GENOMIC DNA]</scope>
    <source>
        <strain evidence="7">FP-91666</strain>
    </source>
</reference>
<organism evidence="6 7">
    <name type="scientific">Stereum hirsutum (strain FP-91666)</name>
    <name type="common">White-rot fungus</name>
    <dbReference type="NCBI Taxonomy" id="721885"/>
    <lineage>
        <taxon>Eukaryota</taxon>
        <taxon>Fungi</taxon>
        <taxon>Dikarya</taxon>
        <taxon>Basidiomycota</taxon>
        <taxon>Agaricomycotina</taxon>
        <taxon>Agaricomycetes</taxon>
        <taxon>Russulales</taxon>
        <taxon>Stereaceae</taxon>
        <taxon>Stereum</taxon>
    </lineage>
</organism>
<protein>
    <recommendedName>
        <fullName evidence="5">MYND-type domain-containing protein</fullName>
    </recommendedName>
</protein>
<gene>
    <name evidence="6" type="ORF">STEHIDRAFT_143178</name>
</gene>
<dbReference type="RefSeq" id="XP_007311411.1">
    <property type="nucleotide sequence ID" value="XM_007311349.1"/>
</dbReference>
<evidence type="ECO:0000259" key="5">
    <source>
        <dbReference type="PROSITE" id="PS50865"/>
    </source>
</evidence>
<sequence>MSKNLPIYDSDYWRAYEVPGLQSEWDIHVESNPRRVLDALHIMSPREPPNKWGDDFTVRQPPAAPRSFNLSDPRNSQSVFPAEIAIARLSLQDYPGPAWQHLVSGGVVELLVLQALNAPSWESPASVPFLSTSRGQKVHLFRAVSSIHTASTYITWAISFSITLTNPLSENDRLVIDTVRKYWFWTDFNDDSFLSKAWGRTERILFASLIITVLYYDPSTFKILDDAADLTLPLLVRATLSGSDRYKPYANTEFKIVSASVLRQFIAPFNKNAKEYRKTYPIPDSTLDRIVKGTNGSLIRLFDKLAWYLTWLDSDQTGACLSLIEALCYLARPVPHHFHAFLRSEALWRSLFALLRRTVIDNEFSGFEGKKPVRDLMGDRILELILVGLRYGEVLSWNDYASFAALLAQQGLFQLLEDMLCSTESWTELTNPLNIFVKPLSELYSKFEIAVRCAPSLAATLRPHLPRPRIMRALLDAAFPAPSPKDVFVRIGAFQTTQHDSYDTFSTLQRLVQLQGECGRRGCAEPVKARCSKCQIYYYCGAECQRSDWDEHKLVCGYSVVHVQRENGMWMRETTLPRSLAKKVETKTACRPCDGPLD</sequence>
<dbReference type="Gene3D" id="6.10.140.2220">
    <property type="match status" value="1"/>
</dbReference>
<evidence type="ECO:0000313" key="6">
    <source>
        <dbReference type="EMBL" id="EIM79451.1"/>
    </source>
</evidence>
<dbReference type="EMBL" id="JH687404">
    <property type="protein sequence ID" value="EIM79451.1"/>
    <property type="molecule type" value="Genomic_DNA"/>
</dbReference>
<evidence type="ECO:0000256" key="3">
    <source>
        <dbReference type="ARBA" id="ARBA00022833"/>
    </source>
</evidence>
<keyword evidence="1" id="KW-0479">Metal-binding</keyword>
<dbReference type="InterPro" id="IPR002893">
    <property type="entry name" value="Znf_MYND"/>
</dbReference>
<feature type="domain" description="MYND-type" evidence="5">
    <location>
        <begin position="515"/>
        <end position="556"/>
    </location>
</feature>
<dbReference type="Proteomes" id="UP000053927">
    <property type="component" value="Unassembled WGS sequence"/>
</dbReference>
<dbReference type="AlphaFoldDB" id="R7RVZ8"/>
<name>R7RVZ8_STEHR</name>
<dbReference type="PROSITE" id="PS01360">
    <property type="entry name" value="ZF_MYND_1"/>
    <property type="match status" value="1"/>
</dbReference>
<evidence type="ECO:0000256" key="4">
    <source>
        <dbReference type="PROSITE-ProRule" id="PRU00134"/>
    </source>
</evidence>
<dbReference type="GeneID" id="18799171"/>
<dbReference type="KEGG" id="shs:STEHIDRAFT_143178"/>
<keyword evidence="7" id="KW-1185">Reference proteome</keyword>